<accession>D2Z7H9</accession>
<feature type="transmembrane region" description="Helical" evidence="1">
    <location>
        <begin position="321"/>
        <end position="341"/>
    </location>
</feature>
<gene>
    <name evidence="2" type="ORF">Dpep_1400</name>
</gene>
<feature type="transmembrane region" description="Helical" evidence="1">
    <location>
        <begin position="110"/>
        <end position="127"/>
    </location>
</feature>
<feature type="transmembrane region" description="Helical" evidence="1">
    <location>
        <begin position="158"/>
        <end position="179"/>
    </location>
</feature>
<dbReference type="eggNOG" id="COG4666">
    <property type="taxonomic scope" value="Bacteria"/>
</dbReference>
<name>D2Z7H9_9BACT</name>
<evidence type="ECO:0000256" key="1">
    <source>
        <dbReference type="SAM" id="Phobius"/>
    </source>
</evidence>
<dbReference type="PaxDb" id="469381-Dpep_1400"/>
<keyword evidence="1" id="KW-0812">Transmembrane</keyword>
<feature type="transmembrane region" description="Helical" evidence="1">
    <location>
        <begin position="191"/>
        <end position="212"/>
    </location>
</feature>
<dbReference type="Proteomes" id="UP000006427">
    <property type="component" value="Unassembled WGS sequence"/>
</dbReference>
<evidence type="ECO:0000313" key="2">
    <source>
        <dbReference type="EMBL" id="EFC91426.1"/>
    </source>
</evidence>
<organism evidence="2 3">
    <name type="scientific">Dethiosulfovibrio peptidovorans DSM 11002</name>
    <dbReference type="NCBI Taxonomy" id="469381"/>
    <lineage>
        <taxon>Bacteria</taxon>
        <taxon>Thermotogati</taxon>
        <taxon>Synergistota</taxon>
        <taxon>Synergistia</taxon>
        <taxon>Synergistales</taxon>
        <taxon>Dethiosulfovibrionaceae</taxon>
        <taxon>Dethiosulfovibrio</taxon>
    </lineage>
</organism>
<feature type="transmembrane region" description="Helical" evidence="1">
    <location>
        <begin position="413"/>
        <end position="434"/>
    </location>
</feature>
<feature type="transmembrane region" description="Helical" evidence="1">
    <location>
        <begin position="33"/>
        <end position="50"/>
    </location>
</feature>
<feature type="transmembrane region" description="Helical" evidence="1">
    <location>
        <begin position="348"/>
        <end position="367"/>
    </location>
</feature>
<dbReference type="AlphaFoldDB" id="D2Z7H9"/>
<feature type="transmembrane region" description="Helical" evidence="1">
    <location>
        <begin position="6"/>
        <end position="21"/>
    </location>
</feature>
<keyword evidence="3" id="KW-1185">Reference proteome</keyword>
<evidence type="ECO:0000313" key="3">
    <source>
        <dbReference type="Proteomes" id="UP000006427"/>
    </source>
</evidence>
<proteinExistence type="predicted"/>
<reference evidence="2 3" key="1">
    <citation type="journal article" date="2010" name="Stand. Genomic Sci.">
        <title>Permanent draft genome sequence of Dethiosulfovibrio peptidovorans type strain (SEBR 4207).</title>
        <authorList>
            <person name="Labutti K."/>
            <person name="Mayilraj S."/>
            <person name="Clum A."/>
            <person name="Lucas S."/>
            <person name="Glavina Del Rio T."/>
            <person name="Nolan M."/>
            <person name="Tice H."/>
            <person name="Cheng J.F."/>
            <person name="Pitluck S."/>
            <person name="Liolios K."/>
            <person name="Ivanova N."/>
            <person name="Mavromatis K."/>
            <person name="Mikhailova N."/>
            <person name="Pati A."/>
            <person name="Goodwin L."/>
            <person name="Chen A."/>
            <person name="Palaniappan K."/>
            <person name="Land M."/>
            <person name="Hauser L."/>
            <person name="Chang Y.J."/>
            <person name="Jeffries C.D."/>
            <person name="Rohde M."/>
            <person name="Spring S."/>
            <person name="Goker M."/>
            <person name="Woyke T."/>
            <person name="Bristow J."/>
            <person name="Eisen J.A."/>
            <person name="Markowitz V."/>
            <person name="Hugenholtz P."/>
            <person name="Kyrpides N.C."/>
            <person name="Klenk H.P."/>
            <person name="Lapidus A."/>
        </authorList>
    </citation>
    <scope>NUCLEOTIDE SEQUENCE [LARGE SCALE GENOMIC DNA]</scope>
    <source>
        <strain evidence="2 3">DSM 11002</strain>
    </source>
</reference>
<feature type="transmembrane region" description="Helical" evidence="1">
    <location>
        <begin position="133"/>
        <end position="151"/>
    </location>
</feature>
<comment type="caution">
    <text evidence="2">The sequence shown here is derived from an EMBL/GenBank/DDBJ whole genome shotgun (WGS) entry which is preliminary data.</text>
</comment>
<dbReference type="STRING" id="469381.Dpep_1400"/>
<feature type="transmembrane region" description="Helical" evidence="1">
    <location>
        <begin position="261"/>
        <end position="283"/>
    </location>
</feature>
<keyword evidence="1" id="KW-0472">Membrane</keyword>
<feature type="transmembrane region" description="Helical" evidence="1">
    <location>
        <begin position="233"/>
        <end position="255"/>
    </location>
</feature>
<keyword evidence="1" id="KW-1133">Transmembrane helix</keyword>
<protein>
    <submittedName>
        <fullName evidence="2">C4-dicarboxylate anaerobic carrier</fullName>
    </submittedName>
</protein>
<dbReference type="EMBL" id="ABTR02000001">
    <property type="protein sequence ID" value="EFC91426.1"/>
    <property type="molecule type" value="Genomic_DNA"/>
</dbReference>
<feature type="transmembrane region" description="Helical" evidence="1">
    <location>
        <begin position="70"/>
        <end position="89"/>
    </location>
</feature>
<sequence>MTMFHHSIGVLIVIAVVFALAKRMKVTTELSMFLAALFGALAHMILPKGVDPRSAITVTELLRHVVEGAFTYYDVCLIFMSATFFMALFKEAGGVAFIVRKIVRSFAGHRFVCLLLLTVVMLIPGAITGSGATTVLTVGALVGSVLAAMGVPETRRVALVFMLAAMSAAAPPINLWAMMAAAGANMPYVGFAKPLLILSVAGALFSTFYLAGKGDPVDTEKALSGLPEAPEGWNWFKAALPFLTLAALVLAGRIWPYTFPIVGLPLIFMICAAVTIILSPVKLRILDVATDTVKNLLGLVGIMVVVGSLIQVMALSGARGLISLAVVTLPMTVLFATLWIILPLSEGLVQYAVAPLIGVPLIMLFNMKGLDPIVSLSAWAVMWPLGDCLPPTAVVGRATVMEMDYKGRYFADFVKACIVPSLFVALLCTLFLIYSKKLAFLGG</sequence>
<feature type="transmembrane region" description="Helical" evidence="1">
    <location>
        <begin position="295"/>
        <end position="315"/>
    </location>
</feature>
<dbReference type="RefSeq" id="WP_005660820.1">
    <property type="nucleotide sequence ID" value="NZ_ABTR02000001.1"/>
</dbReference>